<name>A0A3T1D0M6_9BACL</name>
<keyword evidence="1" id="KW-0472">Membrane</keyword>
<sequence>MLSFRNLQTRLFITYSLVLILFVLLISTPMYFYLKKNIETNIQESVEKIVSGYSDTLDVGSTINNNVSTQLYINRDNSSYTAIQYLESIAYSKSTSSVEILQSELAIQNFLYLNAAVYQNIHRINLFTSKGDFFSNQKTDVDVLNTIQSNDWLKSVQAANGSTVMDFSEKDRWLPGNSGPVFSFLRQINWNSHAVGFLEVQFKASDMLNLDDLNTKKNAQVMILQAGQVLYSSSPEALTPSSQMLSDILIKTGISSVGSGTIKNDHGNNDVYMYQTSRKTGVTVFLTIPESQLYAPLYFVRNVILFSVFILIAISVFVYFILARILTHPLKKLKKAIDSINLDETNQAFIENKFHMGEIEIINRSFLNLNQRLQESLEETVQFRTLQMQAKFDVLQAHINPHFLFNMLGVITVLSDRGQQKAVSDTSRKLSQFLRYSISSGSSITTLKEEVEFANHYLDLLKSRYQHRLHYEFDIPERLLEIPIPKLFIQPLIENCIQHGFSEVDKQLDIHISGKIISNKWEICIRDNGVGFDPETLETLNGRIQDYLERLQNNEPGESSISIGGMGLVNTIARLHLMFKEHYHFSFGNNDDSGAYVCFTGYLKQ</sequence>
<dbReference type="Pfam" id="PF06580">
    <property type="entry name" value="His_kinase"/>
    <property type="match status" value="1"/>
</dbReference>
<reference evidence="3 4" key="1">
    <citation type="submission" date="2019-01" db="EMBL/GenBank/DDBJ databases">
        <title>Complete genome sequence of Cohnella hallensis HS21 isolated from Korean fir (Abies koreana) rhizospheric soil.</title>
        <authorList>
            <person name="Jiang L."/>
            <person name="Kang S.W."/>
            <person name="Kim S."/>
            <person name="Jung J."/>
            <person name="Kim C.Y."/>
            <person name="Kim D.H."/>
            <person name="Kim S.W."/>
            <person name="Lee J."/>
        </authorList>
    </citation>
    <scope>NUCLEOTIDE SEQUENCE [LARGE SCALE GENOMIC DNA]</scope>
    <source>
        <strain evidence="3 4">HS21</strain>
    </source>
</reference>
<keyword evidence="4" id="KW-1185">Reference proteome</keyword>
<accession>A0A3T1D0M6</accession>
<dbReference type="PANTHER" id="PTHR34220">
    <property type="entry name" value="SENSOR HISTIDINE KINASE YPDA"/>
    <property type="match status" value="1"/>
</dbReference>
<protein>
    <submittedName>
        <fullName evidence="3">Sensor histidine kinase YesM</fullName>
    </submittedName>
</protein>
<dbReference type="AlphaFoldDB" id="A0A3T1D0M6"/>
<keyword evidence="1" id="KW-1133">Transmembrane helix</keyword>
<feature type="domain" description="Signal transduction histidine kinase internal region" evidence="2">
    <location>
        <begin position="390"/>
        <end position="469"/>
    </location>
</feature>
<dbReference type="InterPro" id="IPR010559">
    <property type="entry name" value="Sig_transdc_His_kin_internal"/>
</dbReference>
<gene>
    <name evidence="3" type="primary">yesM_3</name>
    <name evidence="3" type="ORF">KCTCHS21_09540</name>
</gene>
<dbReference type="GO" id="GO:0016020">
    <property type="term" value="C:membrane"/>
    <property type="evidence" value="ECO:0007669"/>
    <property type="project" value="InterPro"/>
</dbReference>
<dbReference type="Gene3D" id="6.10.340.10">
    <property type="match status" value="1"/>
</dbReference>
<dbReference type="SUPFAM" id="SSF55874">
    <property type="entry name" value="ATPase domain of HSP90 chaperone/DNA topoisomerase II/histidine kinase"/>
    <property type="match status" value="1"/>
</dbReference>
<feature type="transmembrane region" description="Helical" evidence="1">
    <location>
        <begin position="303"/>
        <end position="326"/>
    </location>
</feature>
<evidence type="ECO:0000313" key="4">
    <source>
        <dbReference type="Proteomes" id="UP000289856"/>
    </source>
</evidence>
<dbReference type="PANTHER" id="PTHR34220:SF7">
    <property type="entry name" value="SENSOR HISTIDINE KINASE YPDA"/>
    <property type="match status" value="1"/>
</dbReference>
<evidence type="ECO:0000256" key="1">
    <source>
        <dbReference type="SAM" id="Phobius"/>
    </source>
</evidence>
<keyword evidence="3" id="KW-0808">Transferase</keyword>
<evidence type="ECO:0000259" key="2">
    <source>
        <dbReference type="Pfam" id="PF06580"/>
    </source>
</evidence>
<dbReference type="EMBL" id="AP019400">
    <property type="protein sequence ID" value="BBI31555.1"/>
    <property type="molecule type" value="Genomic_DNA"/>
</dbReference>
<dbReference type="OrthoDB" id="370211at2"/>
<dbReference type="RefSeq" id="WP_130605442.1">
    <property type="nucleotide sequence ID" value="NZ_AP019400.1"/>
</dbReference>
<dbReference type="KEGG" id="cohn:KCTCHS21_09540"/>
<dbReference type="InterPro" id="IPR050640">
    <property type="entry name" value="Bact_2-comp_sensor_kinase"/>
</dbReference>
<evidence type="ECO:0000313" key="3">
    <source>
        <dbReference type="EMBL" id="BBI31555.1"/>
    </source>
</evidence>
<organism evidence="3 4">
    <name type="scientific">Cohnella abietis</name>
    <dbReference type="NCBI Taxonomy" id="2507935"/>
    <lineage>
        <taxon>Bacteria</taxon>
        <taxon>Bacillati</taxon>
        <taxon>Bacillota</taxon>
        <taxon>Bacilli</taxon>
        <taxon>Bacillales</taxon>
        <taxon>Paenibacillaceae</taxon>
        <taxon>Cohnella</taxon>
    </lineage>
</organism>
<feature type="transmembrane region" description="Helical" evidence="1">
    <location>
        <begin position="12"/>
        <end position="34"/>
    </location>
</feature>
<proteinExistence type="predicted"/>
<keyword evidence="3" id="KW-0418">Kinase</keyword>
<dbReference type="Gene3D" id="3.30.565.10">
    <property type="entry name" value="Histidine kinase-like ATPase, C-terminal domain"/>
    <property type="match status" value="1"/>
</dbReference>
<dbReference type="GO" id="GO:0000155">
    <property type="term" value="F:phosphorelay sensor kinase activity"/>
    <property type="evidence" value="ECO:0007669"/>
    <property type="project" value="InterPro"/>
</dbReference>
<dbReference type="Proteomes" id="UP000289856">
    <property type="component" value="Chromosome"/>
</dbReference>
<keyword evidence="1" id="KW-0812">Transmembrane</keyword>
<dbReference type="InterPro" id="IPR036890">
    <property type="entry name" value="HATPase_C_sf"/>
</dbReference>